<dbReference type="Proteomes" id="UP000504623">
    <property type="component" value="Unplaced"/>
</dbReference>
<reference evidence="3" key="1">
    <citation type="submission" date="2025-08" db="UniProtKB">
        <authorList>
            <consortium name="RefSeq"/>
        </authorList>
    </citation>
    <scope>IDENTIFICATION</scope>
    <source>
        <tissue evidence="3">Spleen</tissue>
    </source>
</reference>
<sequence>MAKKPQASTTDDAEPTKSTAGRKRKAAGDPKSGDYIRVPKTITVVKRSRQSSMKTKASSCSNMPRKAKGQVQFGHYGKFHKKVEENYSCADQETPDQESMEVCTTSSSAMDQETPVSSLNSCNAQGQESLESSIASSNSDHDKESLARSTTSCDSLGSQQAED</sequence>
<name>A0A9B0TST7_CHRAS</name>
<feature type="compositionally biased region" description="Low complexity" evidence="1">
    <location>
        <begin position="129"/>
        <end position="138"/>
    </location>
</feature>
<accession>A0A9B0TST7</accession>
<feature type="compositionally biased region" description="Polar residues" evidence="1">
    <location>
        <begin position="147"/>
        <end position="163"/>
    </location>
</feature>
<proteinExistence type="predicted"/>
<evidence type="ECO:0000313" key="3">
    <source>
        <dbReference type="RefSeq" id="XP_006869787.1"/>
    </source>
</evidence>
<protein>
    <submittedName>
        <fullName evidence="3">Sperm protein associated with the nucleus on the X chromosome N2-like</fullName>
    </submittedName>
</protein>
<gene>
    <name evidence="3" type="primary">LOC102823496</name>
</gene>
<feature type="compositionally biased region" description="Polar residues" evidence="1">
    <location>
        <begin position="50"/>
        <end position="62"/>
    </location>
</feature>
<feature type="region of interest" description="Disordered" evidence="1">
    <location>
        <begin position="1"/>
        <end position="68"/>
    </location>
</feature>
<feature type="region of interest" description="Disordered" evidence="1">
    <location>
        <begin position="90"/>
        <end position="163"/>
    </location>
</feature>
<feature type="compositionally biased region" description="Polar residues" evidence="1">
    <location>
        <begin position="1"/>
        <end position="10"/>
    </location>
</feature>
<dbReference type="GeneID" id="102823496"/>
<dbReference type="AlphaFoldDB" id="A0A9B0TST7"/>
<evidence type="ECO:0000256" key="1">
    <source>
        <dbReference type="SAM" id="MobiDB-lite"/>
    </source>
</evidence>
<feature type="compositionally biased region" description="Polar residues" evidence="1">
    <location>
        <begin position="102"/>
        <end position="128"/>
    </location>
</feature>
<evidence type="ECO:0000313" key="2">
    <source>
        <dbReference type="Proteomes" id="UP000504623"/>
    </source>
</evidence>
<dbReference type="RefSeq" id="XP_006869787.1">
    <property type="nucleotide sequence ID" value="XM_006869725.1"/>
</dbReference>
<organism evidence="2 3">
    <name type="scientific">Chrysochloris asiatica</name>
    <name type="common">Cape golden mole</name>
    <dbReference type="NCBI Taxonomy" id="185453"/>
    <lineage>
        <taxon>Eukaryota</taxon>
        <taxon>Metazoa</taxon>
        <taxon>Chordata</taxon>
        <taxon>Craniata</taxon>
        <taxon>Vertebrata</taxon>
        <taxon>Euteleostomi</taxon>
        <taxon>Mammalia</taxon>
        <taxon>Eutheria</taxon>
        <taxon>Afrotheria</taxon>
        <taxon>Chrysochloridae</taxon>
        <taxon>Chrysochlorinae</taxon>
        <taxon>Chrysochloris</taxon>
    </lineage>
</organism>
<keyword evidence="2" id="KW-1185">Reference proteome</keyword>